<sequence>MFKDLNLLPVYDSSEHSIVDDLLVPLLESSVSYIRGVGYFTSGWLRNASKGIVQLVENGGKVNFVVSPLLEKSDWQALKVGERAKTEETLKSILSQSIQNLSKSLEYNTRNALSWMVADGVLEFKFAIPKSGHTDGDYHDKVGVFFDKNNDIVAIHGSFNDTIKGSLNGEAFSVFKSWEPGQLPYVKIHQNRLQKLLSSGNQQFNVFSIPEANKNAFIKLRDNAKRPYNLVKHATCEVVDVKPSCPFELFDYQKLAIDKWEKANFVGILEMATGTGKTITSLSAAINRYEKNGSLLLVILVPFLHLLEQWELVCNKFGILPILCSSTHKNWNIKIKSKLQDFNLGTIDFLCIVSVHQTASKPKFSKSLSKITFQNSLLIADEVHYLGTSSLKHALLPTIKERIGLSATPERWYDEIGTSTLFKYFSSVCFKFPLEEAIGSFLTPYKYFPIIIHLSENEISQYEYFSKKISHLCPDDNSIDLNNEELKRLLIRRSLLLANAEGKIPKLLDILRTKYFSDDNLKDFKHALIYCAPGSHREVLQQVSNLNITCHEFVHQVNIRKRNEVLRSFDKGDIQVIVAIKCLDEGVDIPATRTAFFLSSTTNPKEFIQRRGRVLRKSKGKDFSEIYDFIIAPNIDSETVVSDAYKSILKREMPRFAEFSSAALNEYESRSQLYNILDKYEMLDLIDKKPWEIFHKLRKAHWNINEEQ</sequence>
<dbReference type="Proteomes" id="UP000614580">
    <property type="component" value="Unassembled WGS sequence"/>
</dbReference>
<dbReference type="PANTHER" id="PTHR11274">
    <property type="entry name" value="RAD25/XP-B DNA REPAIR HELICASE"/>
    <property type="match status" value="1"/>
</dbReference>
<dbReference type="GO" id="GO:0140097">
    <property type="term" value="F:catalytic activity, acting on DNA"/>
    <property type="evidence" value="ECO:0007669"/>
    <property type="project" value="UniProtKB-ARBA"/>
</dbReference>
<evidence type="ECO:0000256" key="4">
    <source>
        <dbReference type="ARBA" id="ARBA00022840"/>
    </source>
</evidence>
<dbReference type="GO" id="GO:0016787">
    <property type="term" value="F:hydrolase activity"/>
    <property type="evidence" value="ECO:0007669"/>
    <property type="project" value="UniProtKB-KW"/>
</dbReference>
<dbReference type="AlphaFoldDB" id="A0A812A258"/>
<keyword evidence="3" id="KW-0347">Helicase</keyword>
<dbReference type="InterPro" id="IPR014001">
    <property type="entry name" value="Helicase_ATP-bd"/>
</dbReference>
<dbReference type="GO" id="GO:0005524">
    <property type="term" value="F:ATP binding"/>
    <property type="evidence" value="ECO:0007669"/>
    <property type="project" value="UniProtKB-KW"/>
</dbReference>
<keyword evidence="1" id="KW-0547">Nucleotide-binding</keyword>
<dbReference type="PANTHER" id="PTHR11274:SF0">
    <property type="entry name" value="GENERAL TRANSCRIPTION AND DNA REPAIR FACTOR IIH HELICASE SUBUNIT XPB"/>
    <property type="match status" value="1"/>
</dbReference>
<evidence type="ECO:0000313" key="8">
    <source>
        <dbReference type="Proteomes" id="UP000614580"/>
    </source>
</evidence>
<evidence type="ECO:0000256" key="2">
    <source>
        <dbReference type="ARBA" id="ARBA00022801"/>
    </source>
</evidence>
<keyword evidence="4" id="KW-0067">ATP-binding</keyword>
<dbReference type="GO" id="GO:0003677">
    <property type="term" value="F:DNA binding"/>
    <property type="evidence" value="ECO:0007669"/>
    <property type="project" value="InterPro"/>
</dbReference>
<dbReference type="GO" id="GO:0004386">
    <property type="term" value="F:helicase activity"/>
    <property type="evidence" value="ECO:0007669"/>
    <property type="project" value="UniProtKB-KW"/>
</dbReference>
<dbReference type="SUPFAM" id="SSF52540">
    <property type="entry name" value="P-loop containing nucleoside triphosphate hydrolases"/>
    <property type="match status" value="1"/>
</dbReference>
<dbReference type="Pfam" id="PF04851">
    <property type="entry name" value="ResIII"/>
    <property type="match status" value="1"/>
</dbReference>
<dbReference type="SMART" id="SM00490">
    <property type="entry name" value="HELICc"/>
    <property type="match status" value="1"/>
</dbReference>
<dbReference type="InterPro" id="IPR050615">
    <property type="entry name" value="ATP-dep_DNA_Helicase"/>
</dbReference>
<keyword evidence="2" id="KW-0378">Hydrolase</keyword>
<proteinExistence type="predicted"/>
<dbReference type="InterPro" id="IPR027417">
    <property type="entry name" value="P-loop_NTPase"/>
</dbReference>
<dbReference type="Gene3D" id="3.40.50.300">
    <property type="entry name" value="P-loop containing nucleotide triphosphate hydrolases"/>
    <property type="match status" value="2"/>
</dbReference>
<dbReference type="SMART" id="SM00487">
    <property type="entry name" value="DEXDc"/>
    <property type="match status" value="1"/>
</dbReference>
<evidence type="ECO:0000259" key="5">
    <source>
        <dbReference type="PROSITE" id="PS51192"/>
    </source>
</evidence>
<dbReference type="EMBL" id="CAJHZY010000005">
    <property type="protein sequence ID" value="CAD7766673.1"/>
    <property type="molecule type" value="Genomic_DNA"/>
</dbReference>
<dbReference type="PROSITE" id="PS51194">
    <property type="entry name" value="HELICASE_CTER"/>
    <property type="match status" value="1"/>
</dbReference>
<dbReference type="Pfam" id="PF00271">
    <property type="entry name" value="Helicase_C"/>
    <property type="match status" value="1"/>
</dbReference>
<gene>
    <name evidence="7" type="ORF">DNFNHJIP_00071</name>
</gene>
<evidence type="ECO:0000259" key="6">
    <source>
        <dbReference type="PROSITE" id="PS51194"/>
    </source>
</evidence>
<dbReference type="PROSITE" id="PS51192">
    <property type="entry name" value="HELICASE_ATP_BIND_1"/>
    <property type="match status" value="1"/>
</dbReference>
<evidence type="ECO:0000313" key="7">
    <source>
        <dbReference type="EMBL" id="CAD7766673.1"/>
    </source>
</evidence>
<dbReference type="InterPro" id="IPR001650">
    <property type="entry name" value="Helicase_C-like"/>
</dbReference>
<feature type="domain" description="Helicase ATP-binding" evidence="5">
    <location>
        <begin position="258"/>
        <end position="427"/>
    </location>
</feature>
<name>A0A812A258_9EURY</name>
<evidence type="ECO:0000256" key="1">
    <source>
        <dbReference type="ARBA" id="ARBA00022741"/>
    </source>
</evidence>
<protein>
    <submittedName>
        <fullName evidence="7">Type III restriction enzyme, res subunit</fullName>
    </submittedName>
</protein>
<comment type="caution">
    <text evidence="7">The sequence shown here is derived from an EMBL/GenBank/DDBJ whole genome shotgun (WGS) entry which is preliminary data.</text>
</comment>
<dbReference type="CDD" id="cd09179">
    <property type="entry name" value="PLDc_N_DEXD_a"/>
    <property type="match status" value="1"/>
</dbReference>
<accession>A0A812A258</accession>
<organism evidence="7 8">
    <name type="scientific">Candidatus Argoarchaeum ethanivorans</name>
    <dbReference type="NCBI Taxonomy" id="2608793"/>
    <lineage>
        <taxon>Archaea</taxon>
        <taxon>Methanobacteriati</taxon>
        <taxon>Methanobacteriota</taxon>
        <taxon>Stenosarchaea group</taxon>
        <taxon>Methanomicrobia</taxon>
        <taxon>Methanosarcinales</taxon>
        <taxon>Methanosarcinales incertae sedis</taxon>
        <taxon>GOM Arc I cluster</taxon>
        <taxon>Candidatus Argoarchaeum</taxon>
    </lineage>
</organism>
<reference evidence="7" key="1">
    <citation type="submission" date="2020-12" db="EMBL/GenBank/DDBJ databases">
        <authorList>
            <person name="Hahn C.J."/>
            <person name="Laso-Perez R."/>
            <person name="Vulcano F."/>
            <person name="Vaziourakis K.-M."/>
            <person name="Stokke R."/>
            <person name="Steen I.H."/>
            <person name="Teske A."/>
            <person name="Boetius A."/>
            <person name="Liebeke M."/>
            <person name="Amann R."/>
            <person name="Knittel K."/>
        </authorList>
    </citation>
    <scope>NUCLEOTIDE SEQUENCE</scope>
    <source>
        <strain evidence="7">Gfbio:c6db26ca-90af-429b-aeed-0e3e8aed0b5e:GoM-Arc1_AMV-AAA_792_C10</strain>
    </source>
</reference>
<dbReference type="InterPro" id="IPR006935">
    <property type="entry name" value="Helicase/UvrB_N"/>
</dbReference>
<evidence type="ECO:0000256" key="3">
    <source>
        <dbReference type="ARBA" id="ARBA00022806"/>
    </source>
</evidence>
<feature type="domain" description="Helicase C-terminal" evidence="6">
    <location>
        <begin position="503"/>
        <end position="677"/>
    </location>
</feature>